<evidence type="ECO:0000256" key="5">
    <source>
        <dbReference type="SAM" id="Phobius"/>
    </source>
</evidence>
<reference evidence="7 8" key="1">
    <citation type="journal article" date="2019" name="Emerg. Microbes Infect.">
        <title>Comprehensive subspecies identification of 175 nontuberculous mycobacteria species based on 7547 genomic profiles.</title>
        <authorList>
            <person name="Matsumoto Y."/>
            <person name="Kinjo T."/>
            <person name="Motooka D."/>
            <person name="Nabeya D."/>
            <person name="Jung N."/>
            <person name="Uechi K."/>
            <person name="Horii T."/>
            <person name="Iida T."/>
            <person name="Fujita J."/>
            <person name="Nakamura S."/>
        </authorList>
    </citation>
    <scope>NUCLEOTIDE SEQUENCE [LARGE SCALE GENOMIC DNA]</scope>
    <source>
        <strain evidence="7 8">JCM 12657</strain>
    </source>
</reference>
<name>A0A7I7LFA0_9MYCO</name>
<evidence type="ECO:0000256" key="1">
    <source>
        <dbReference type="ARBA" id="ARBA00004141"/>
    </source>
</evidence>
<dbReference type="Pfam" id="PF01957">
    <property type="entry name" value="NfeD"/>
    <property type="match status" value="1"/>
</dbReference>
<dbReference type="SUPFAM" id="SSF141322">
    <property type="entry name" value="NfeD domain-like"/>
    <property type="match status" value="1"/>
</dbReference>
<gene>
    <name evidence="7" type="ORF">MSHO_35370</name>
</gene>
<protein>
    <recommendedName>
        <fullName evidence="6">NfeD-like C-terminal domain-containing protein</fullName>
    </recommendedName>
</protein>
<dbReference type="PANTHER" id="PTHR33507">
    <property type="entry name" value="INNER MEMBRANE PROTEIN YBBJ"/>
    <property type="match status" value="1"/>
</dbReference>
<keyword evidence="3 5" id="KW-1133">Transmembrane helix</keyword>
<feature type="domain" description="NfeD-like C-terminal" evidence="6">
    <location>
        <begin position="98"/>
        <end position="154"/>
    </location>
</feature>
<comment type="subcellular location">
    <subcellularLocation>
        <location evidence="1">Membrane</location>
        <topology evidence="1">Multi-pass membrane protein</topology>
    </subcellularLocation>
</comment>
<evidence type="ECO:0000313" key="8">
    <source>
        <dbReference type="Proteomes" id="UP000467164"/>
    </source>
</evidence>
<organism evidence="7 8">
    <name type="scientific">Mycobacterium shottsii</name>
    <dbReference type="NCBI Taxonomy" id="133549"/>
    <lineage>
        <taxon>Bacteria</taxon>
        <taxon>Bacillati</taxon>
        <taxon>Actinomycetota</taxon>
        <taxon>Actinomycetes</taxon>
        <taxon>Mycobacteriales</taxon>
        <taxon>Mycobacteriaceae</taxon>
        <taxon>Mycobacterium</taxon>
        <taxon>Mycobacterium ulcerans group</taxon>
    </lineage>
</organism>
<evidence type="ECO:0000256" key="2">
    <source>
        <dbReference type="ARBA" id="ARBA00022692"/>
    </source>
</evidence>
<dbReference type="PANTHER" id="PTHR33507:SF3">
    <property type="entry name" value="INNER MEMBRANE PROTEIN YBBJ"/>
    <property type="match status" value="1"/>
</dbReference>
<evidence type="ECO:0000259" key="6">
    <source>
        <dbReference type="Pfam" id="PF01957"/>
    </source>
</evidence>
<evidence type="ECO:0000256" key="3">
    <source>
        <dbReference type="ARBA" id="ARBA00022989"/>
    </source>
</evidence>
<dbReference type="InterPro" id="IPR052165">
    <property type="entry name" value="Membrane_assoc_protease"/>
</dbReference>
<evidence type="ECO:0000256" key="4">
    <source>
        <dbReference type="ARBA" id="ARBA00023136"/>
    </source>
</evidence>
<dbReference type="KEGG" id="msho:MSHO_35370"/>
<dbReference type="Proteomes" id="UP000467164">
    <property type="component" value="Chromosome"/>
</dbReference>
<dbReference type="Gene3D" id="2.40.50.140">
    <property type="entry name" value="Nucleic acid-binding proteins"/>
    <property type="match status" value="1"/>
</dbReference>
<sequence>MFAAARADHAYPVAMPVALIWLIAALVLAGAEALTGDMFLLMLSGGALAASGISWLTDWPLWADGAVFLIVSVLLLALVRPALRRKLAPAKALQLGIKALEGKNALVLDRVARDNGQVKIEGEVWTARPLNDGDVFEPGDSVTVVHIEGATAVVFRDV</sequence>
<accession>A0A7I7LFA0</accession>
<proteinExistence type="predicted"/>
<evidence type="ECO:0000313" key="7">
    <source>
        <dbReference type="EMBL" id="BBX58192.1"/>
    </source>
</evidence>
<dbReference type="AlphaFoldDB" id="A0A7I7LFA0"/>
<keyword evidence="8" id="KW-1185">Reference proteome</keyword>
<dbReference type="InterPro" id="IPR012340">
    <property type="entry name" value="NA-bd_OB-fold"/>
</dbReference>
<dbReference type="GO" id="GO:0005886">
    <property type="term" value="C:plasma membrane"/>
    <property type="evidence" value="ECO:0007669"/>
    <property type="project" value="TreeGrafter"/>
</dbReference>
<keyword evidence="2 5" id="KW-0812">Transmembrane</keyword>
<feature type="transmembrane region" description="Helical" evidence="5">
    <location>
        <begin position="59"/>
        <end position="79"/>
    </location>
</feature>
<dbReference type="InterPro" id="IPR002810">
    <property type="entry name" value="NfeD-like_C"/>
</dbReference>
<keyword evidence="4 5" id="KW-0472">Membrane</keyword>
<dbReference type="EMBL" id="AP022572">
    <property type="protein sequence ID" value="BBX58192.1"/>
    <property type="molecule type" value="Genomic_DNA"/>
</dbReference>